<keyword evidence="1" id="KW-1133">Transmembrane helix</keyword>
<feature type="chain" id="PRO_5045827531" evidence="2">
    <location>
        <begin position="22"/>
        <end position="1481"/>
    </location>
</feature>
<organism evidence="3 4">
    <name type="scientific">Aduncisulcus paluster</name>
    <dbReference type="NCBI Taxonomy" id="2918883"/>
    <lineage>
        <taxon>Eukaryota</taxon>
        <taxon>Metamonada</taxon>
        <taxon>Carpediemonas-like organisms</taxon>
        <taxon>Aduncisulcus</taxon>
    </lineage>
</organism>
<keyword evidence="4" id="KW-1185">Reference proteome</keyword>
<dbReference type="Proteomes" id="UP001057375">
    <property type="component" value="Unassembled WGS sequence"/>
</dbReference>
<name>A0ABQ5JVI6_9EUKA</name>
<reference evidence="3" key="1">
    <citation type="submission" date="2022-03" db="EMBL/GenBank/DDBJ databases">
        <title>Draft genome sequence of Aduncisulcus paluster, a free-living microaerophilic Fornicata.</title>
        <authorList>
            <person name="Yuyama I."/>
            <person name="Kume K."/>
            <person name="Tamura T."/>
            <person name="Inagaki Y."/>
            <person name="Hashimoto T."/>
        </authorList>
    </citation>
    <scope>NUCLEOTIDE SEQUENCE</scope>
    <source>
        <strain evidence="3">NY0171</strain>
    </source>
</reference>
<keyword evidence="2" id="KW-0732">Signal</keyword>
<evidence type="ECO:0000313" key="3">
    <source>
        <dbReference type="EMBL" id="GKT15678.1"/>
    </source>
</evidence>
<feature type="signal peptide" evidence="2">
    <location>
        <begin position="1"/>
        <end position="21"/>
    </location>
</feature>
<dbReference type="EMBL" id="BQXS01011692">
    <property type="protein sequence ID" value="GKT15678.1"/>
    <property type="molecule type" value="Genomic_DNA"/>
</dbReference>
<accession>A0ABQ5JVI6</accession>
<sequence length="1481" mass="163016">MHIYSGILIFIVFFCSSIVFAYPKTDEKIISDILDNFLFFTDTLAENASPTDSFTKAYLSSDPEIQRYAYTDSLVETIGDFFEDIADKAKAYTSTISDAISSSLNKLTTFDSLDLSFALDSTLPLDSNILIPDEDIPTQFLGFKGESFQMSYNNLSYFIPPTFHSTCSQAKRDFALAHAIKQTVGSDYDESIGGLSTYMNAYLYGETNNMFIGFQRVVGTNGLEFTYPAIYSGASFDDASVSVSSRMTRDPLDQPGIVASSSFVMRRGVVIVLDTTIDKLILPLLSHEIGGNVFDRSSLGTNVSVSDDVTSILSQVTYQSLLLSLLSSLSEYISSLNDNTYLAIVDTSGEWRGHLFPESSTAAKTCYGQATSTKRTGGLARMTVEARTKLIANIKRYLGSMSDLSSHTIDNTANAHYAEENSPLFSATSLAIQLLRAAIDPSVALTDILDEKISSMSYSSRTERDILHESARPLAYGSPLSIVFMSLGATPHTYFLPWLKRQMNSIPGAPILPIWMFLDSQKALLNGYGEYENSSFAETNDPSLFLSLQHNVSQIDTIFSHLREMRGAVLRIDVPSASEAVLSLIKTYGGESLILGASLCGTITNCDRNIIAWAEMFGMSTDITNVIGDVKRIDVSYAFQTFIGLRCSMSDATDITDCTHNIPFISSIIPNVFAPSSDPVNGKATMTISKALFNADLEIVGYVMTYIDLDQIENAIYQDPINPGNSEYLMSTYGSKYDDMFLRSRYSYYMMFSIDGTLMSHSALTVSGKNSTEASIDELEVIVSSESASGSISFSELILDTIIDGNVEEGVVSAIVLRQTHENVDFVNPVVIEYHYSLRDSGFIFVVSLGARDVIEVFDPILTNKCDPQYPTSYDSTYSGLEFDPLTTKEAFSGKNSTEASIDELEVIVSSESASGSISFSELILDTIIDGNVEEGVVSAIVLRQTHENVDFVNPVVIEYHYSLRDSGFIFVVSLGARDVIEVFDPILTNKCDPQYPTSYDSTYSGLEFDPLTTKEACFYPSQFSIVGHLSNTELAQLGYKGISDEYTLFTTGTLVYNGVEFFLEDETIMQRLGLTEQDMITVDIAQDITNFFNGDPASQTWGSNGELASVRLASMYSYYWTYQFGLSDSKKTVIFANGLIDTYYSILNMFMYPPYGYGLNLTERGYFQEALGMGYDANYIFASLFMIYPAGIPVFTVLSPIVVDTGKKSNSYEINEVVRFSTLTIFTTTIVNQALNESLCGESGYECYIVSLRGEVLFVNHSQRFADVVTSVEDGDPKYIFDLSPGIGNSLLENDVFKQYDVFCPYGGSVDSQFYFNADALTDSVSVSVGGETFTQTYLSGQISSECVGGSIIPEFILFQDIRTNILAIVITNYPDNDLCTSSLNDSSGSSSSTEYESMCDLVMSVCEISHIWSLGGGIDGTGGVCAVPNDGMVSFCTYESCFEYQTKKRMVDTYDIVGTLFVGIIFAFLLVLCFVINLF</sequence>
<evidence type="ECO:0000256" key="1">
    <source>
        <dbReference type="SAM" id="Phobius"/>
    </source>
</evidence>
<gene>
    <name evidence="3" type="ORF">ADUPG1_010764</name>
</gene>
<feature type="transmembrane region" description="Helical" evidence="1">
    <location>
        <begin position="1180"/>
        <end position="1204"/>
    </location>
</feature>
<evidence type="ECO:0000256" key="2">
    <source>
        <dbReference type="SAM" id="SignalP"/>
    </source>
</evidence>
<feature type="transmembrane region" description="Helical" evidence="1">
    <location>
        <begin position="1458"/>
        <end position="1480"/>
    </location>
</feature>
<comment type="caution">
    <text evidence="3">The sequence shown here is derived from an EMBL/GenBank/DDBJ whole genome shotgun (WGS) entry which is preliminary data.</text>
</comment>
<proteinExistence type="predicted"/>
<keyword evidence="1" id="KW-0812">Transmembrane</keyword>
<protein>
    <submittedName>
        <fullName evidence="3">Uncharacterized protein</fullName>
    </submittedName>
</protein>
<keyword evidence="1" id="KW-0472">Membrane</keyword>
<evidence type="ECO:0000313" key="4">
    <source>
        <dbReference type="Proteomes" id="UP001057375"/>
    </source>
</evidence>